<comment type="caution">
    <text evidence="1">The sequence shown here is derived from an EMBL/GenBank/DDBJ whole genome shotgun (WGS) entry which is preliminary data.</text>
</comment>
<name>A0AAV2QVI2_MEGNR</name>
<evidence type="ECO:0000313" key="1">
    <source>
        <dbReference type="EMBL" id="CAL4102929.1"/>
    </source>
</evidence>
<organism evidence="1 2">
    <name type="scientific">Meganyctiphanes norvegica</name>
    <name type="common">Northern krill</name>
    <name type="synonym">Thysanopoda norvegica</name>
    <dbReference type="NCBI Taxonomy" id="48144"/>
    <lineage>
        <taxon>Eukaryota</taxon>
        <taxon>Metazoa</taxon>
        <taxon>Ecdysozoa</taxon>
        <taxon>Arthropoda</taxon>
        <taxon>Crustacea</taxon>
        <taxon>Multicrustacea</taxon>
        <taxon>Malacostraca</taxon>
        <taxon>Eumalacostraca</taxon>
        <taxon>Eucarida</taxon>
        <taxon>Euphausiacea</taxon>
        <taxon>Euphausiidae</taxon>
        <taxon>Meganyctiphanes</taxon>
    </lineage>
</organism>
<reference evidence="1 2" key="1">
    <citation type="submission" date="2024-05" db="EMBL/GenBank/DDBJ databases">
        <authorList>
            <person name="Wallberg A."/>
        </authorList>
    </citation>
    <scope>NUCLEOTIDE SEQUENCE [LARGE SCALE GENOMIC DNA]</scope>
</reference>
<gene>
    <name evidence="1" type="ORF">MNOR_LOCUS17432</name>
</gene>
<keyword evidence="2" id="KW-1185">Reference proteome</keyword>
<dbReference type="Proteomes" id="UP001497623">
    <property type="component" value="Unassembled WGS sequence"/>
</dbReference>
<sequence length="169" mass="19401">HNEAERILAIMEDLLDKYDTDADYSHSNNINTMDRIIFPQLPDVPALPADGYVKTIDNQTAKKELVKHFGHMQRYAHAFTSVILDQSLHQHRSLRDMSFAQDNLKSLLRIMDFVLTSELGGSPDVSVINELNNLPYNSVARASTRRYRRAACLRQCVHGLRFIKQLFSE</sequence>
<feature type="non-terminal residue" evidence="1">
    <location>
        <position position="1"/>
    </location>
</feature>
<evidence type="ECO:0000313" key="2">
    <source>
        <dbReference type="Proteomes" id="UP001497623"/>
    </source>
</evidence>
<dbReference type="EMBL" id="CAXKWB010011982">
    <property type="protein sequence ID" value="CAL4102929.1"/>
    <property type="molecule type" value="Genomic_DNA"/>
</dbReference>
<protein>
    <submittedName>
        <fullName evidence="1">Uncharacterized protein</fullName>
    </submittedName>
</protein>
<dbReference type="AlphaFoldDB" id="A0AAV2QVI2"/>
<accession>A0AAV2QVI2</accession>
<proteinExistence type="predicted"/>